<evidence type="ECO:0008006" key="4">
    <source>
        <dbReference type="Google" id="ProtNLM"/>
    </source>
</evidence>
<feature type="transmembrane region" description="Helical" evidence="1">
    <location>
        <begin position="36"/>
        <end position="55"/>
    </location>
</feature>
<evidence type="ECO:0000256" key="1">
    <source>
        <dbReference type="SAM" id="Phobius"/>
    </source>
</evidence>
<evidence type="ECO:0000313" key="3">
    <source>
        <dbReference type="Proteomes" id="UP000216446"/>
    </source>
</evidence>
<keyword evidence="1" id="KW-0812">Transmembrane</keyword>
<dbReference type="RefSeq" id="WP_094545793.1">
    <property type="nucleotide sequence ID" value="NZ_MQWB01000001.1"/>
</dbReference>
<evidence type="ECO:0000313" key="2">
    <source>
        <dbReference type="EMBL" id="OZC02003.1"/>
    </source>
</evidence>
<dbReference type="Proteomes" id="UP000216446">
    <property type="component" value="Unassembled WGS sequence"/>
</dbReference>
<organism evidence="2 3">
    <name type="scientific">Rubricoccus marinus</name>
    <dbReference type="NCBI Taxonomy" id="716817"/>
    <lineage>
        <taxon>Bacteria</taxon>
        <taxon>Pseudomonadati</taxon>
        <taxon>Rhodothermota</taxon>
        <taxon>Rhodothermia</taxon>
        <taxon>Rhodothermales</taxon>
        <taxon>Rubricoccaceae</taxon>
        <taxon>Rubricoccus</taxon>
    </lineage>
</organism>
<proteinExistence type="predicted"/>
<dbReference type="AlphaFoldDB" id="A0A259TW88"/>
<dbReference type="EMBL" id="MQWB01000001">
    <property type="protein sequence ID" value="OZC02003.1"/>
    <property type="molecule type" value="Genomic_DNA"/>
</dbReference>
<sequence>MFSMDPRTPRASGANNGYAGGVSRPKTVCASRARGWLLGLLCLGVLAGCGGGGAVDVQTAESVPLRLDKKDPERLVRSVLGGYTAEAGADPFEAGLVSGEGDGLTLHPQKLAPAIRQQLSDADGDGAIGPDEWTDWVEATYYSARGLPATVAALREAVPYASGDAAWFEVEVDGVMTAARRRLFLPVTAVRAALEAHARGDGLMYPAGTWIIGEHLIDGEVVETTVKHRREDGYWDFAVYDGSGALAPATSTEPRALRTPTQCTGCHLGQKLFEPEKSWPGAASDGPFGPRAYHVPDAWRSPEAAALFNEHARRDDGVLGLYGTLYASQLLTDRASGAISPEDAAFLDRLGL</sequence>
<keyword evidence="1" id="KW-1133">Transmembrane helix</keyword>
<dbReference type="PROSITE" id="PS00018">
    <property type="entry name" value="EF_HAND_1"/>
    <property type="match status" value="1"/>
</dbReference>
<dbReference type="InterPro" id="IPR018247">
    <property type="entry name" value="EF_Hand_1_Ca_BS"/>
</dbReference>
<protein>
    <recommendedName>
        <fullName evidence="4">EF-hand domain-containing protein</fullName>
    </recommendedName>
</protein>
<gene>
    <name evidence="2" type="ORF">BSZ36_02820</name>
</gene>
<accession>A0A259TW88</accession>
<reference evidence="2 3" key="1">
    <citation type="submission" date="2016-11" db="EMBL/GenBank/DDBJ databases">
        <title>Study of marine rhodopsin-containing bacteria.</title>
        <authorList>
            <person name="Yoshizawa S."/>
            <person name="Kumagai Y."/>
            <person name="Kogure K."/>
        </authorList>
    </citation>
    <scope>NUCLEOTIDE SEQUENCE [LARGE SCALE GENOMIC DNA]</scope>
    <source>
        <strain evidence="2 3">SG-29</strain>
    </source>
</reference>
<dbReference type="InParanoid" id="A0A259TW88"/>
<keyword evidence="3" id="KW-1185">Reference proteome</keyword>
<keyword evidence="1" id="KW-0472">Membrane</keyword>
<name>A0A259TW88_9BACT</name>
<comment type="caution">
    <text evidence="2">The sequence shown here is derived from an EMBL/GenBank/DDBJ whole genome shotgun (WGS) entry which is preliminary data.</text>
</comment>